<dbReference type="InterPro" id="IPR005195">
    <property type="entry name" value="Glyco_hydro_65_M"/>
</dbReference>
<proteinExistence type="inferred from homology"/>
<dbReference type="PANTHER" id="PTHR11051">
    <property type="entry name" value="GLYCOSYL HYDROLASE-RELATED"/>
    <property type="match status" value="1"/>
</dbReference>
<dbReference type="Gene3D" id="1.50.10.10">
    <property type="match status" value="1"/>
</dbReference>
<feature type="domain" description="Glycoside hydrolase family 65 central catalytic" evidence="10">
    <location>
        <begin position="326"/>
        <end position="533"/>
    </location>
</feature>
<evidence type="ECO:0000256" key="7">
    <source>
        <dbReference type="ARBA" id="ARBA00071505"/>
    </source>
</evidence>
<evidence type="ECO:0000313" key="12">
    <source>
        <dbReference type="EMBL" id="ELR20704.1"/>
    </source>
</evidence>
<dbReference type="OMA" id="PAMTYSM"/>
<evidence type="ECO:0000259" key="11">
    <source>
        <dbReference type="Pfam" id="PF03633"/>
    </source>
</evidence>
<evidence type="ECO:0000313" key="13">
    <source>
        <dbReference type="Proteomes" id="UP000011083"/>
    </source>
</evidence>
<keyword evidence="2 12" id="KW-0378">Hydrolase</keyword>
<dbReference type="EMBL" id="KB007909">
    <property type="protein sequence ID" value="ELR20704.1"/>
    <property type="molecule type" value="Genomic_DNA"/>
</dbReference>
<dbReference type="STRING" id="1257118.L8H5C3"/>
<dbReference type="InterPro" id="IPR008928">
    <property type="entry name" value="6-hairpin_glycosidase_sf"/>
</dbReference>
<dbReference type="RefSeq" id="XP_004344107.1">
    <property type="nucleotide sequence ID" value="XM_004344057.1"/>
</dbReference>
<dbReference type="PANTHER" id="PTHR11051:SF8">
    <property type="entry name" value="PROTEIN-GLUCOSYLGALACTOSYLHYDROXYLYSINE GLUCOSIDASE"/>
    <property type="match status" value="1"/>
</dbReference>
<feature type="domain" description="Glycoside hydrolase family 65 central catalytic" evidence="10">
    <location>
        <begin position="539"/>
        <end position="618"/>
    </location>
</feature>
<dbReference type="OrthoDB" id="200349at2759"/>
<comment type="similarity">
    <text evidence="1">Belongs to the glycosyl hydrolase 65 family.</text>
</comment>
<keyword evidence="3" id="KW-0326">Glycosidase</keyword>
<dbReference type="GeneID" id="14921574"/>
<evidence type="ECO:0000256" key="6">
    <source>
        <dbReference type="ARBA" id="ARBA00066430"/>
    </source>
</evidence>
<evidence type="ECO:0000256" key="2">
    <source>
        <dbReference type="ARBA" id="ARBA00022801"/>
    </source>
</evidence>
<dbReference type="Proteomes" id="UP000011083">
    <property type="component" value="Unassembled WGS sequence"/>
</dbReference>
<keyword evidence="9" id="KW-0732">Signal</keyword>
<evidence type="ECO:0000256" key="9">
    <source>
        <dbReference type="SAM" id="SignalP"/>
    </source>
</evidence>
<dbReference type="KEGG" id="acan:ACA1_054500"/>
<dbReference type="FunFam" id="1.50.10.10:FF:000023">
    <property type="entry name" value="Protein-glucosylgalactosylhydroxylysine glucosidase"/>
    <property type="match status" value="1"/>
</dbReference>
<dbReference type="GO" id="GO:0047402">
    <property type="term" value="F:protein-glucosylgalactosylhydroxylysine glucosidase activity"/>
    <property type="evidence" value="ECO:0007669"/>
    <property type="project" value="UniProtKB-EC"/>
</dbReference>
<protein>
    <recommendedName>
        <fullName evidence="7">Protein-glucosylgalactosylhydroxylysine glucosidase</fullName>
        <ecNumber evidence="6">3.2.1.107</ecNumber>
    </recommendedName>
    <alternativeName>
        <fullName evidence="8">Acid trehalase-like protein 1</fullName>
    </alternativeName>
</protein>
<name>L8H5C3_ACACF</name>
<reference evidence="12 13" key="1">
    <citation type="journal article" date="2013" name="Genome Biol.">
        <title>Genome of Acanthamoeba castellanii highlights extensive lateral gene transfer and early evolution of tyrosine kinase signaling.</title>
        <authorList>
            <person name="Clarke M."/>
            <person name="Lohan A.J."/>
            <person name="Liu B."/>
            <person name="Lagkouvardos I."/>
            <person name="Roy S."/>
            <person name="Zafar N."/>
            <person name="Bertelli C."/>
            <person name="Schilde C."/>
            <person name="Kianianmomeni A."/>
            <person name="Burglin T.R."/>
            <person name="Frech C."/>
            <person name="Turcotte B."/>
            <person name="Kopec K.O."/>
            <person name="Synnott J.M."/>
            <person name="Choo C."/>
            <person name="Paponov I."/>
            <person name="Finkler A."/>
            <person name="Soon Heng Tan C."/>
            <person name="Hutchins A.P."/>
            <person name="Weinmeier T."/>
            <person name="Rattei T."/>
            <person name="Chu J.S."/>
            <person name="Gimenez G."/>
            <person name="Irimia M."/>
            <person name="Rigden D.J."/>
            <person name="Fitzpatrick D.A."/>
            <person name="Lorenzo-Morales J."/>
            <person name="Bateman A."/>
            <person name="Chiu C.H."/>
            <person name="Tang P."/>
            <person name="Hegemann P."/>
            <person name="Fromm H."/>
            <person name="Raoult D."/>
            <person name="Greub G."/>
            <person name="Miranda-Saavedra D."/>
            <person name="Chen N."/>
            <person name="Nash P."/>
            <person name="Ginger M.L."/>
            <person name="Horn M."/>
            <person name="Schaap P."/>
            <person name="Caler L."/>
            <person name="Loftus B."/>
        </authorList>
    </citation>
    <scope>NUCLEOTIDE SEQUENCE [LARGE SCALE GENOMIC DNA]</scope>
    <source>
        <strain evidence="12 13">Neff</strain>
    </source>
</reference>
<dbReference type="GO" id="GO:0005975">
    <property type="term" value="P:carbohydrate metabolic process"/>
    <property type="evidence" value="ECO:0007669"/>
    <property type="project" value="InterPro"/>
</dbReference>
<feature type="domain" description="Glycoside hydrolase family 65 C-terminal" evidence="11">
    <location>
        <begin position="650"/>
        <end position="697"/>
    </location>
</feature>
<dbReference type="VEuPathDB" id="AmoebaDB:ACA1_054500"/>
<organism evidence="12 13">
    <name type="scientific">Acanthamoeba castellanii (strain ATCC 30010 / Neff)</name>
    <dbReference type="NCBI Taxonomy" id="1257118"/>
    <lineage>
        <taxon>Eukaryota</taxon>
        <taxon>Amoebozoa</taxon>
        <taxon>Discosea</taxon>
        <taxon>Longamoebia</taxon>
        <taxon>Centramoebida</taxon>
        <taxon>Acanthamoebidae</taxon>
        <taxon>Acanthamoeba</taxon>
    </lineage>
</organism>
<evidence type="ECO:0000256" key="8">
    <source>
        <dbReference type="ARBA" id="ARBA00079982"/>
    </source>
</evidence>
<evidence type="ECO:0000256" key="5">
    <source>
        <dbReference type="ARBA" id="ARBA00053339"/>
    </source>
</evidence>
<gene>
    <name evidence="12" type="ORF">ACA1_054500</name>
</gene>
<dbReference type="SUPFAM" id="SSF48208">
    <property type="entry name" value="Six-hairpin glycosidases"/>
    <property type="match status" value="1"/>
</dbReference>
<dbReference type="Pfam" id="PF03633">
    <property type="entry name" value="Glyco_hydro_65C"/>
    <property type="match status" value="1"/>
</dbReference>
<dbReference type="InterPro" id="IPR012341">
    <property type="entry name" value="6hp_glycosidase-like_sf"/>
</dbReference>
<evidence type="ECO:0000256" key="4">
    <source>
        <dbReference type="ARBA" id="ARBA00051415"/>
    </source>
</evidence>
<keyword evidence="13" id="KW-1185">Reference proteome</keyword>
<accession>L8H5C3</accession>
<dbReference type="InterPro" id="IPR005194">
    <property type="entry name" value="Glyco_hydro_65_C"/>
</dbReference>
<dbReference type="Gene3D" id="2.60.420.10">
    <property type="entry name" value="Maltose phosphorylase, domain 3"/>
    <property type="match status" value="1"/>
</dbReference>
<comment type="function">
    <text evidence="5">Catalyzes the hydrolysis of glucose from the disaccharide unit linked to hydroxylysine residues of collagen and collagen-like proteins.</text>
</comment>
<feature type="chain" id="PRO_5003990412" description="Protein-glucosylgalactosylhydroxylysine glucosidase" evidence="9">
    <location>
        <begin position="27"/>
        <end position="736"/>
    </location>
</feature>
<evidence type="ECO:0000256" key="1">
    <source>
        <dbReference type="ARBA" id="ARBA00006768"/>
    </source>
</evidence>
<sequence>MKGPRSQVALAALLFVAVSLVALTRAAAPSPPLGIPADWVGPWKQGDLLFGTDEPQQTYRQAVVGNGYMATVVGSPDIYVSGVFNGEESLSKRARLPATNAITVTNALHTGSALNIREGVFYRRSYFKPCIACAEADIEQRWYAHRFYPSLLVRTTVSPTNESITLTLANNNGTATTDLDLSPYGAPPGLAVIAGPTRLLETPKQQPTFVAVATNNVPDSITVNATGSSTTFYFITAIRTNHDSEYPIDAALTDLQNAQFMQGSLRKHHIEEWEKIWEAGIEVGARFELGQAVNSSIYYLLSSIRAGDYETNSSRFGSAFRVKSYSVSPGSLATTGYSGHSFWDGETWMYPTMALFYPEVARNLLQYRSDRIPEASANAALNGFKVGLKFPWESGYTGSEVCPWPPGLFEHHLMGDIALAVQQYWRLTRDKQWLKEEGINLAVGIAAFWISHVEWNSTTQKYSINHVLGPDEYATGPDNKGINDNAYTNTIARISIEFAAEAMQILGLKVDPVWLNISSNIYVPFNATGNFHPEYVGYEYGQVVKQADTILMGYPALDQLPEQVRRNDLEYYEEVTDINGPAMSWGMFAIGWLEVGEYQLAAKYFNQSYQLNLNLPFNAWQETVNGGCPHFITGAGGFLQGLWAGFGGVRILNDRVVFKPVLPEHTTYLKYRQFHYLGSQIDIAFDDKQITFGLTSQGAQALAVTSSKGDKQILGAKSPVILPTASAPFYLSAYPQ</sequence>
<evidence type="ECO:0000259" key="10">
    <source>
        <dbReference type="Pfam" id="PF03632"/>
    </source>
</evidence>
<dbReference type="Pfam" id="PF03632">
    <property type="entry name" value="Glyco_hydro_65m"/>
    <property type="match status" value="2"/>
</dbReference>
<evidence type="ECO:0000256" key="3">
    <source>
        <dbReference type="ARBA" id="ARBA00023295"/>
    </source>
</evidence>
<comment type="catalytic activity">
    <reaction evidence="4">
        <text>(5R)-5-O-[alpha-D-glucosyl-(1-&gt;2)-beta-D-galactosyl]-5-hydroxy-L-lysyl-[collagen] + H2O = (5R)-5-O-(beta-D-galactosyl)-5-hydroxy-L-lysyl-[collagen] + D-glucose</text>
        <dbReference type="Rhea" id="RHEA:11068"/>
        <dbReference type="Rhea" id="RHEA-COMP:12753"/>
        <dbReference type="Rhea" id="RHEA-COMP:12754"/>
        <dbReference type="ChEBI" id="CHEBI:4167"/>
        <dbReference type="ChEBI" id="CHEBI:15377"/>
        <dbReference type="ChEBI" id="CHEBI:133443"/>
        <dbReference type="ChEBI" id="CHEBI:133452"/>
        <dbReference type="EC" id="3.2.1.107"/>
    </reaction>
</comment>
<dbReference type="EC" id="3.2.1.107" evidence="6"/>
<feature type="signal peptide" evidence="9">
    <location>
        <begin position="1"/>
        <end position="26"/>
    </location>
</feature>
<dbReference type="AlphaFoldDB" id="L8H5C3"/>